<dbReference type="PANTHER" id="PTHR24198:SF165">
    <property type="entry name" value="ANKYRIN REPEAT-CONTAINING PROTEIN-RELATED"/>
    <property type="match status" value="1"/>
</dbReference>
<feature type="repeat" description="ANK" evidence="5">
    <location>
        <begin position="951"/>
        <end position="973"/>
    </location>
</feature>
<dbReference type="PROSITE" id="PS50088">
    <property type="entry name" value="ANK_REPEAT"/>
    <property type="match status" value="4"/>
</dbReference>
<dbReference type="GO" id="GO:0005524">
    <property type="term" value="F:ATP binding"/>
    <property type="evidence" value="ECO:0007669"/>
    <property type="project" value="UniProtKB-UniRule"/>
</dbReference>
<reference evidence="9 10" key="1">
    <citation type="journal article" date="2011" name="PLoS Genet.">
        <title>Genome sequencing and comparative transcriptomics of the model entomopathogenic fungi Metarhizium anisopliae and M. acridum.</title>
        <authorList>
            <person name="Gao Q."/>
            <person name="Jin K."/>
            <person name="Ying S.H."/>
            <person name="Zhang Y."/>
            <person name="Xiao G."/>
            <person name="Shang Y."/>
            <person name="Duan Z."/>
            <person name="Hu X."/>
            <person name="Xie X.Q."/>
            <person name="Zhou G."/>
            <person name="Peng G."/>
            <person name="Luo Z."/>
            <person name="Huang W."/>
            <person name="Wang B."/>
            <person name="Fang W."/>
            <person name="Wang S."/>
            <person name="Zhong Y."/>
            <person name="Ma L.J."/>
            <person name="St Leger R.J."/>
            <person name="Zhao G.P."/>
            <person name="Pei Y."/>
            <person name="Feng M.G."/>
            <person name="Xia Y."/>
            <person name="Wang C."/>
        </authorList>
    </citation>
    <scope>NUCLEOTIDE SEQUENCE [LARGE SCALE GENOMIC DNA]</scope>
    <source>
        <strain evidence="9 10">CQMa 102</strain>
    </source>
</reference>
<keyword evidence="1" id="KW-0677">Repeat</keyword>
<evidence type="ECO:0000313" key="10">
    <source>
        <dbReference type="Proteomes" id="UP000002499"/>
    </source>
</evidence>
<keyword evidence="3 6" id="KW-0067">ATP-binding</keyword>
<dbReference type="KEGG" id="maw:19248753"/>
<sequence>MHLVPLSWHTSTAGIFLKQPSIAAIPAMFSVIMASPTARSQNLPALPAGDGLYVGSVDEAGKFAWKHQTIVQPTISARAPGSAGLANSLTKRSGPHCNQYWAGRAEDVLSAVSALLDGCHQTHYDNAIAFQKGGVVAYGCNYGGGQWCNGWEISPFFNKIYDACGTENAGWYEKNEWKASYGYTRAASLDLVEMMLCHGYTSIIKEYHGVLRAAYQPQAAFQVDICGATMGLIDDEARRLRSLQSIPGSCCQAEGVPLLFSLKICNDANSVLKWWSAPLQIQRSIGSLIDLSSASPHVGVKKRLPGSLMAALAISSTSNIFQKQTFMGSFLSIVFQVPPDSENTPFPTNSAAKIFVQKDMGPQSRPWAGFPDLPEEIGNDHVKKCQAVIEEHVDSYPNEAESYVFEALVDKRLRICILLHHLKAEDSINHLLRLNPTETPTDKDLPLQAHGEALKKIIQNPEQRSKFCDIQKRLFRRFDPGTHTCFKPRELPFKDIKHLGDGTFANVKAVEDVHTNKVYACKSPKDITSTALSKELRNLKSLGRHKHVVSFEGSFSKGDEICILLLPVADMNLDQYLRETDINVWKKPRIKKIFGCLSAGLAFLNKKGIRHKDIKPKNILVHKDEFLFTDFGSAYNFGKTGMAATSNTNPGAVTWEYAAPEALVKKGLRDIKTDLFSLGCIFAEVLTFLAEKGVQDLRTCVMTKNGIRYGENVLKLHEWLNKLKRESPKKDGLDLPIEWCKQMTQEDLTDRPMIHNLISEMIEDCENKGKYFCDDCLKAHTTLAPLKAPLPTVMEETSNGSTAGNQLQEGPNGGDNDYGIPSLSLAAMKGDEKAVQRLINNGADVEGTDPNECATALHYACQLGNQNVVKILLETGQADPNQIDPFVGSAVSWAAKEGEKELVEFLLRKGGQVTVTSKLGRTPLHQAAQKGHNDVVRLLLKWGATLTTDSQGRTPLHLAARHGKIAVVRLLLEEQPALDPEALDNEGLTPADLAAKWQHYDIVQLLTKTPLKSVARETTVPVREKPRSPKKLCAPTKITDCGFRGLAFPPYFGAVDSPVSNPAIPAQRECSTMTLGQKISVERAYTTRRTSIDYQTLTAQPCIAPDALTGPIPNARLIPSGGANEWSQRANPAPLAK</sequence>
<dbReference type="CDD" id="cd00180">
    <property type="entry name" value="PKc"/>
    <property type="match status" value="1"/>
</dbReference>
<evidence type="ECO:0000256" key="5">
    <source>
        <dbReference type="PROSITE-ProRule" id="PRU00023"/>
    </source>
</evidence>
<evidence type="ECO:0000256" key="4">
    <source>
        <dbReference type="ARBA" id="ARBA00023043"/>
    </source>
</evidence>
<dbReference type="Pfam" id="PF12796">
    <property type="entry name" value="Ank_2"/>
    <property type="match status" value="2"/>
</dbReference>
<evidence type="ECO:0000256" key="2">
    <source>
        <dbReference type="ARBA" id="ARBA00022741"/>
    </source>
</evidence>
<dbReference type="EMBL" id="GL698498">
    <property type="protein sequence ID" value="EFY89587.1"/>
    <property type="molecule type" value="Genomic_DNA"/>
</dbReference>
<dbReference type="InterPro" id="IPR017441">
    <property type="entry name" value="Protein_kinase_ATP_BS"/>
</dbReference>
<dbReference type="HOGENOM" id="CLU_278242_0_0_1"/>
<accession>E9E3J4</accession>
<name>E9E3J4_METAQ</name>
<keyword evidence="4 5" id="KW-0040">ANK repeat</keyword>
<feature type="repeat" description="ANK" evidence="5">
    <location>
        <begin position="852"/>
        <end position="876"/>
    </location>
</feature>
<dbReference type="GeneID" id="19248753"/>
<protein>
    <submittedName>
        <fullName evidence="9">Ankyrin</fullName>
    </submittedName>
</protein>
<dbReference type="InParanoid" id="E9E3J4"/>
<dbReference type="AlphaFoldDB" id="E9E3J4"/>
<evidence type="ECO:0000256" key="1">
    <source>
        <dbReference type="ARBA" id="ARBA00022737"/>
    </source>
</evidence>
<dbReference type="OrthoDB" id="5152928at2759"/>
<evidence type="ECO:0000259" key="8">
    <source>
        <dbReference type="PROSITE" id="PS50011"/>
    </source>
</evidence>
<dbReference type="InterPro" id="IPR036770">
    <property type="entry name" value="Ankyrin_rpt-contain_sf"/>
</dbReference>
<dbReference type="Pfam" id="PF13637">
    <property type="entry name" value="Ank_4"/>
    <property type="match status" value="1"/>
</dbReference>
<dbReference type="InterPro" id="IPR011009">
    <property type="entry name" value="Kinase-like_dom_sf"/>
</dbReference>
<feature type="region of interest" description="Disordered" evidence="7">
    <location>
        <begin position="795"/>
        <end position="815"/>
    </location>
</feature>
<keyword evidence="2 6" id="KW-0547">Nucleotide-binding</keyword>
<dbReference type="InterPro" id="IPR002110">
    <property type="entry name" value="Ankyrin_rpt"/>
</dbReference>
<proteinExistence type="predicted"/>
<dbReference type="PROSITE" id="PS00107">
    <property type="entry name" value="PROTEIN_KINASE_ATP"/>
    <property type="match status" value="1"/>
</dbReference>
<dbReference type="SMART" id="SM00220">
    <property type="entry name" value="S_TKc"/>
    <property type="match status" value="1"/>
</dbReference>
<gene>
    <name evidence="9" type="ORF">MAC_04442</name>
</gene>
<dbReference type="Gene3D" id="1.25.40.20">
    <property type="entry name" value="Ankyrin repeat-containing domain"/>
    <property type="match status" value="3"/>
</dbReference>
<feature type="compositionally biased region" description="Polar residues" evidence="7">
    <location>
        <begin position="795"/>
        <end position="809"/>
    </location>
</feature>
<organism evidence="10">
    <name type="scientific">Metarhizium acridum (strain CQMa 102)</name>
    <dbReference type="NCBI Taxonomy" id="655827"/>
    <lineage>
        <taxon>Eukaryota</taxon>
        <taxon>Fungi</taxon>
        <taxon>Dikarya</taxon>
        <taxon>Ascomycota</taxon>
        <taxon>Pezizomycotina</taxon>
        <taxon>Sordariomycetes</taxon>
        <taxon>Hypocreomycetidae</taxon>
        <taxon>Hypocreales</taxon>
        <taxon>Clavicipitaceae</taxon>
        <taxon>Metarhizium</taxon>
    </lineage>
</organism>
<dbReference type="Gene3D" id="3.30.200.20">
    <property type="entry name" value="Phosphorylase Kinase, domain 1"/>
    <property type="match status" value="1"/>
</dbReference>
<dbReference type="SUPFAM" id="SSF48403">
    <property type="entry name" value="Ankyrin repeat"/>
    <property type="match status" value="1"/>
</dbReference>
<dbReference type="SMART" id="SM00248">
    <property type="entry name" value="ANK"/>
    <property type="match status" value="6"/>
</dbReference>
<feature type="domain" description="Protein kinase" evidence="8">
    <location>
        <begin position="493"/>
        <end position="783"/>
    </location>
</feature>
<evidence type="ECO:0000256" key="7">
    <source>
        <dbReference type="SAM" id="MobiDB-lite"/>
    </source>
</evidence>
<feature type="repeat" description="ANK" evidence="5">
    <location>
        <begin position="818"/>
        <end position="850"/>
    </location>
</feature>
<dbReference type="eggNOG" id="KOG0661">
    <property type="taxonomic scope" value="Eukaryota"/>
</dbReference>
<dbReference type="PROSITE" id="PS50297">
    <property type="entry name" value="ANK_REP_REGION"/>
    <property type="match status" value="4"/>
</dbReference>
<dbReference type="SUPFAM" id="SSF56112">
    <property type="entry name" value="Protein kinase-like (PK-like)"/>
    <property type="match status" value="1"/>
</dbReference>
<dbReference type="eggNOG" id="KOG4177">
    <property type="taxonomic scope" value="Eukaryota"/>
</dbReference>
<dbReference type="InterPro" id="IPR000719">
    <property type="entry name" value="Prot_kinase_dom"/>
</dbReference>
<dbReference type="PANTHER" id="PTHR24198">
    <property type="entry name" value="ANKYRIN REPEAT AND PROTEIN KINASE DOMAIN-CONTAINING PROTEIN"/>
    <property type="match status" value="1"/>
</dbReference>
<dbReference type="Pfam" id="PF00069">
    <property type="entry name" value="Pkinase"/>
    <property type="match status" value="1"/>
</dbReference>
<feature type="repeat" description="ANK" evidence="5">
    <location>
        <begin position="919"/>
        <end position="951"/>
    </location>
</feature>
<dbReference type="GO" id="GO:0004672">
    <property type="term" value="F:protein kinase activity"/>
    <property type="evidence" value="ECO:0007669"/>
    <property type="project" value="InterPro"/>
</dbReference>
<feature type="binding site" evidence="6">
    <location>
        <position position="522"/>
    </location>
    <ligand>
        <name>ATP</name>
        <dbReference type="ChEBI" id="CHEBI:30616"/>
    </ligand>
</feature>
<dbReference type="PROSITE" id="PS50011">
    <property type="entry name" value="PROTEIN_KINASE_DOM"/>
    <property type="match status" value="1"/>
</dbReference>
<dbReference type="InterPro" id="IPR008271">
    <property type="entry name" value="Ser/Thr_kinase_AS"/>
</dbReference>
<evidence type="ECO:0000256" key="3">
    <source>
        <dbReference type="ARBA" id="ARBA00022840"/>
    </source>
</evidence>
<evidence type="ECO:0000256" key="6">
    <source>
        <dbReference type="PROSITE-ProRule" id="PRU10141"/>
    </source>
</evidence>
<dbReference type="Proteomes" id="UP000002499">
    <property type="component" value="Unassembled WGS sequence"/>
</dbReference>
<dbReference type="PROSITE" id="PS00108">
    <property type="entry name" value="PROTEIN_KINASE_ST"/>
    <property type="match status" value="1"/>
</dbReference>
<keyword evidence="10" id="KW-1185">Reference proteome</keyword>
<dbReference type="Gene3D" id="1.10.510.10">
    <property type="entry name" value="Transferase(Phosphotransferase) domain 1"/>
    <property type="match status" value="1"/>
</dbReference>
<evidence type="ECO:0000313" key="9">
    <source>
        <dbReference type="EMBL" id="EFY89587.1"/>
    </source>
</evidence>